<dbReference type="AlphaFoldDB" id="A0AAN8W8D6"/>
<sequence length="186" mass="20833">IFALLFVRGKPYSGQDVVGELMGKKEQCRSLWLGPLTSFSWNIIVPVGLLVLSISSFKSGQYRDVFDWGNESYWPVWVRQLASGLQLFPILLVPLVGLIQTCRYLTATDDDLFEKIQLLYRPSLRQRYSASISSTSGSGTYGEESEREVPSSPLENQEEELSTPRPYSDPPPKYTPPPSYSTATGV</sequence>
<organism evidence="3 4">
    <name type="scientific">Halocaridina rubra</name>
    <name type="common">Hawaiian red shrimp</name>
    <dbReference type="NCBI Taxonomy" id="373956"/>
    <lineage>
        <taxon>Eukaryota</taxon>
        <taxon>Metazoa</taxon>
        <taxon>Ecdysozoa</taxon>
        <taxon>Arthropoda</taxon>
        <taxon>Crustacea</taxon>
        <taxon>Multicrustacea</taxon>
        <taxon>Malacostraca</taxon>
        <taxon>Eumalacostraca</taxon>
        <taxon>Eucarida</taxon>
        <taxon>Decapoda</taxon>
        <taxon>Pleocyemata</taxon>
        <taxon>Caridea</taxon>
        <taxon>Atyoidea</taxon>
        <taxon>Atyidae</taxon>
        <taxon>Halocaridina</taxon>
    </lineage>
</organism>
<feature type="transmembrane region" description="Helical" evidence="2">
    <location>
        <begin position="77"/>
        <end position="99"/>
    </location>
</feature>
<evidence type="ECO:0000313" key="3">
    <source>
        <dbReference type="EMBL" id="KAK6993123.1"/>
    </source>
</evidence>
<dbReference type="InterPro" id="IPR037272">
    <property type="entry name" value="SNS_sf"/>
</dbReference>
<reference evidence="3 4" key="1">
    <citation type="submission" date="2023-11" db="EMBL/GenBank/DDBJ databases">
        <title>Halocaridina rubra genome assembly.</title>
        <authorList>
            <person name="Smith C."/>
        </authorList>
    </citation>
    <scope>NUCLEOTIDE SEQUENCE [LARGE SCALE GENOMIC DNA]</scope>
    <source>
        <strain evidence="3">EP-1</strain>
        <tissue evidence="3">Whole</tissue>
    </source>
</reference>
<evidence type="ECO:0000313" key="4">
    <source>
        <dbReference type="Proteomes" id="UP001381693"/>
    </source>
</evidence>
<comment type="caution">
    <text evidence="3">The sequence shown here is derived from an EMBL/GenBank/DDBJ whole genome shotgun (WGS) entry which is preliminary data.</text>
</comment>
<protein>
    <submittedName>
        <fullName evidence="3">Uncharacterized protein</fullName>
    </submittedName>
</protein>
<gene>
    <name evidence="3" type="ORF">SK128_026999</name>
</gene>
<feature type="transmembrane region" description="Helical" evidence="2">
    <location>
        <begin position="31"/>
        <end position="57"/>
    </location>
</feature>
<evidence type="ECO:0000256" key="2">
    <source>
        <dbReference type="SAM" id="Phobius"/>
    </source>
</evidence>
<keyword evidence="2" id="KW-0472">Membrane</keyword>
<name>A0AAN8W8D6_HALRR</name>
<feature type="non-terminal residue" evidence="3">
    <location>
        <position position="186"/>
    </location>
</feature>
<proteinExistence type="predicted"/>
<feature type="compositionally biased region" description="Low complexity" evidence="1">
    <location>
        <begin position="131"/>
        <end position="142"/>
    </location>
</feature>
<feature type="non-terminal residue" evidence="3">
    <location>
        <position position="1"/>
    </location>
</feature>
<evidence type="ECO:0000256" key="1">
    <source>
        <dbReference type="SAM" id="MobiDB-lite"/>
    </source>
</evidence>
<dbReference type="SUPFAM" id="SSF161070">
    <property type="entry name" value="SNF-like"/>
    <property type="match status" value="1"/>
</dbReference>
<feature type="region of interest" description="Disordered" evidence="1">
    <location>
        <begin position="131"/>
        <end position="186"/>
    </location>
</feature>
<keyword evidence="2" id="KW-1133">Transmembrane helix</keyword>
<keyword evidence="4" id="KW-1185">Reference proteome</keyword>
<dbReference type="EMBL" id="JAXCGZ010024321">
    <property type="protein sequence ID" value="KAK6993123.1"/>
    <property type="molecule type" value="Genomic_DNA"/>
</dbReference>
<dbReference type="Proteomes" id="UP001381693">
    <property type="component" value="Unassembled WGS sequence"/>
</dbReference>
<accession>A0AAN8W8D6</accession>
<feature type="compositionally biased region" description="Pro residues" evidence="1">
    <location>
        <begin position="167"/>
        <end position="179"/>
    </location>
</feature>
<keyword evidence="2" id="KW-0812">Transmembrane</keyword>